<proteinExistence type="predicted"/>
<reference evidence="5" key="1">
    <citation type="submission" date="2021-04" db="EMBL/GenBank/DDBJ databases">
        <title>Isolation and polyphasic classification of algal microorganism.</title>
        <authorList>
            <person name="Wang S."/>
        </authorList>
    </citation>
    <scope>NUCLEOTIDE SEQUENCE</scope>
    <source>
        <strain evidence="5">720a</strain>
    </source>
</reference>
<gene>
    <name evidence="5" type="ORF">KCX74_10600</name>
</gene>
<dbReference type="EMBL" id="JAGSOT010000028">
    <property type="protein sequence ID" value="MBR7796486.1"/>
    <property type="molecule type" value="Genomic_DNA"/>
</dbReference>
<evidence type="ECO:0000313" key="5">
    <source>
        <dbReference type="EMBL" id="MBR7796486.1"/>
    </source>
</evidence>
<evidence type="ECO:0000313" key="6">
    <source>
        <dbReference type="Proteomes" id="UP000675284"/>
    </source>
</evidence>
<evidence type="ECO:0000256" key="3">
    <source>
        <dbReference type="PROSITE-ProRule" id="PRU00335"/>
    </source>
</evidence>
<evidence type="ECO:0000259" key="4">
    <source>
        <dbReference type="PROSITE" id="PS50977"/>
    </source>
</evidence>
<evidence type="ECO:0000256" key="1">
    <source>
        <dbReference type="ARBA" id="ARBA00022491"/>
    </source>
</evidence>
<accession>A0A941IBJ2</accession>
<dbReference type="InterPro" id="IPR001647">
    <property type="entry name" value="HTH_TetR"/>
</dbReference>
<comment type="caution">
    <text evidence="5">The sequence shown here is derived from an EMBL/GenBank/DDBJ whole genome shotgun (WGS) entry which is preliminary data.</text>
</comment>
<dbReference type="GO" id="GO:0003677">
    <property type="term" value="F:DNA binding"/>
    <property type="evidence" value="ECO:0007669"/>
    <property type="project" value="UniProtKB-UniRule"/>
</dbReference>
<keyword evidence="6" id="KW-1185">Reference proteome</keyword>
<dbReference type="AlphaFoldDB" id="A0A941IBJ2"/>
<dbReference type="InterPro" id="IPR009057">
    <property type="entry name" value="Homeodomain-like_sf"/>
</dbReference>
<feature type="domain" description="HTH tetR-type" evidence="4">
    <location>
        <begin position="9"/>
        <end position="69"/>
    </location>
</feature>
<dbReference type="Gene3D" id="1.10.357.10">
    <property type="entry name" value="Tetracycline Repressor, domain 2"/>
    <property type="match status" value="1"/>
</dbReference>
<dbReference type="PANTHER" id="PTHR43479:SF21">
    <property type="entry name" value="TRANSCRIPTIONAL REGULATOR, TETR FAMILY"/>
    <property type="match status" value="1"/>
</dbReference>
<dbReference type="PROSITE" id="PS50977">
    <property type="entry name" value="HTH_TETR_2"/>
    <property type="match status" value="1"/>
</dbReference>
<dbReference type="Pfam" id="PF00440">
    <property type="entry name" value="TetR_N"/>
    <property type="match status" value="1"/>
</dbReference>
<feature type="DNA-binding region" description="H-T-H motif" evidence="3">
    <location>
        <begin position="32"/>
        <end position="51"/>
    </location>
</feature>
<dbReference type="PRINTS" id="PR00455">
    <property type="entry name" value="HTHTETR"/>
</dbReference>
<dbReference type="Proteomes" id="UP000675284">
    <property type="component" value="Unassembled WGS sequence"/>
</dbReference>
<dbReference type="RefSeq" id="WP_026680314.1">
    <property type="nucleotide sequence ID" value="NZ_BAAACY010000068.1"/>
</dbReference>
<keyword evidence="2 3" id="KW-0238">DNA-binding</keyword>
<keyword evidence="1" id="KW-0678">Repressor</keyword>
<organism evidence="5 6">
    <name type="scientific">Virgibacillus salarius</name>
    <dbReference type="NCBI Taxonomy" id="447199"/>
    <lineage>
        <taxon>Bacteria</taxon>
        <taxon>Bacillati</taxon>
        <taxon>Bacillota</taxon>
        <taxon>Bacilli</taxon>
        <taxon>Bacillales</taxon>
        <taxon>Bacillaceae</taxon>
        <taxon>Virgibacillus</taxon>
    </lineage>
</organism>
<dbReference type="InterPro" id="IPR050624">
    <property type="entry name" value="HTH-type_Tx_Regulator"/>
</dbReference>
<dbReference type="PANTHER" id="PTHR43479">
    <property type="entry name" value="ACREF/ENVCD OPERON REPRESSOR-RELATED"/>
    <property type="match status" value="1"/>
</dbReference>
<sequence>MDGFKRRRELKKSHILEAALSLFMDFGVQKVAIKEIATKANVSQVTIYNYFGSKDNLVQEVIKHYINKAWWEFEELFNSDLPFHEKIKGIIFAKKETAQHIHSNFYDVIMKEYAAGTSYVEELYQKKALPKMMALFDEGRRDGFIDPNLSNESLLMYLQIFKEAMQREDIYKQILPMTEDIVKILFYGIVGKGES</sequence>
<dbReference type="SUPFAM" id="SSF46689">
    <property type="entry name" value="Homeodomain-like"/>
    <property type="match status" value="1"/>
</dbReference>
<evidence type="ECO:0000256" key="2">
    <source>
        <dbReference type="ARBA" id="ARBA00023125"/>
    </source>
</evidence>
<name>A0A941IBJ2_9BACI</name>
<protein>
    <submittedName>
        <fullName evidence="5">TetR/AcrR family transcriptional regulator</fullName>
    </submittedName>
</protein>